<keyword evidence="4" id="KW-1185">Reference proteome</keyword>
<proteinExistence type="predicted"/>
<reference evidence="3" key="1">
    <citation type="submission" date="2023-06" db="EMBL/GenBank/DDBJ databases">
        <authorList>
            <person name="Jiang Y."/>
            <person name="Liu Q."/>
        </authorList>
    </citation>
    <scope>NUCLEOTIDE SEQUENCE</scope>
    <source>
        <strain evidence="3">CGMCC 1.12089</strain>
    </source>
</reference>
<feature type="signal peptide" evidence="2">
    <location>
        <begin position="1"/>
        <end position="29"/>
    </location>
</feature>
<keyword evidence="1" id="KW-0812">Transmembrane</keyword>
<protein>
    <submittedName>
        <fullName evidence="3">Glyceraldehyde-3-phosphate dehydrogenase</fullName>
    </submittedName>
</protein>
<keyword evidence="1" id="KW-0472">Membrane</keyword>
<keyword evidence="1" id="KW-1133">Transmembrane helix</keyword>
<comment type="caution">
    <text evidence="3">The sequence shown here is derived from an EMBL/GenBank/DDBJ whole genome shotgun (WGS) entry which is preliminary data.</text>
</comment>
<sequence length="389" mass="42897">MTTLTKARRLARKATVLLGLFACGTPSQAFMEGFIDPSDGYLDMSDWLVNRKGFLPIPLVITEPAVGYGGGLALMFVRNSLGESAKRAKETGHLTPPDIWVLGGAGTENGTRAVFGGGMASFDEDRWRYRGGVGRTDVNLDFYGAGGQLESGTRSLAYSLDGWMSSQQILRRLGDSHSNTWLGARWIYLDFNSKVDLDGRLSKLLPEEVSRKSSGLGLTLEYDSRDNIFTPNKGWTGAVDAMFYDPDWGSSTRFQAYRGHVFAYLPIGKEVVLGGRVDGRAARGRVPYYQLPFIDLRGIPAARYQDENTAVLETELRWNVTPRWALIGFMGAGRAWGRQEAFGDSTSQVSKGVGFRYLLAKQLGLWVGIDVAKGPEESAWYIQVGNAWR</sequence>
<dbReference type="RefSeq" id="WP_286661003.1">
    <property type="nucleotide sequence ID" value="NZ_JASZYV010000003.1"/>
</dbReference>
<evidence type="ECO:0000256" key="2">
    <source>
        <dbReference type="SAM" id="SignalP"/>
    </source>
</evidence>
<organism evidence="3 4">
    <name type="scientific">Variovorax dokdonensis</name>
    <dbReference type="NCBI Taxonomy" id="344883"/>
    <lineage>
        <taxon>Bacteria</taxon>
        <taxon>Pseudomonadati</taxon>
        <taxon>Pseudomonadota</taxon>
        <taxon>Betaproteobacteria</taxon>
        <taxon>Burkholderiales</taxon>
        <taxon>Comamonadaceae</taxon>
        <taxon>Variovorax</taxon>
    </lineage>
</organism>
<evidence type="ECO:0000313" key="3">
    <source>
        <dbReference type="EMBL" id="MDM0045899.1"/>
    </source>
</evidence>
<feature type="chain" id="PRO_5045054720" evidence="2">
    <location>
        <begin position="30"/>
        <end position="389"/>
    </location>
</feature>
<keyword evidence="2" id="KW-0732">Signal</keyword>
<accession>A0ABT7ND66</accession>
<evidence type="ECO:0000256" key="1">
    <source>
        <dbReference type="SAM" id="Phobius"/>
    </source>
</evidence>
<name>A0ABT7ND66_9BURK</name>
<feature type="transmembrane region" description="Helical" evidence="1">
    <location>
        <begin position="53"/>
        <end position="77"/>
    </location>
</feature>
<evidence type="ECO:0000313" key="4">
    <source>
        <dbReference type="Proteomes" id="UP001174908"/>
    </source>
</evidence>
<gene>
    <name evidence="3" type="ORF">QTH91_15530</name>
</gene>
<dbReference type="Gene3D" id="2.40.160.50">
    <property type="entry name" value="membrane protein fhac: a member of the omp85/tpsb transporter family"/>
    <property type="match status" value="1"/>
</dbReference>
<dbReference type="EMBL" id="JASZYV010000003">
    <property type="protein sequence ID" value="MDM0045899.1"/>
    <property type="molecule type" value="Genomic_DNA"/>
</dbReference>
<dbReference type="Proteomes" id="UP001174908">
    <property type="component" value="Unassembled WGS sequence"/>
</dbReference>